<dbReference type="Proteomes" id="UP000267251">
    <property type="component" value="Unassembled WGS sequence"/>
</dbReference>
<keyword evidence="3" id="KW-1185">Reference proteome</keyword>
<gene>
    <name evidence="2" type="ORF">BJ684DRAFT_15215</name>
</gene>
<organism evidence="2 3">
    <name type="scientific">Piptocephalis cylindrospora</name>
    <dbReference type="NCBI Taxonomy" id="1907219"/>
    <lineage>
        <taxon>Eukaryota</taxon>
        <taxon>Fungi</taxon>
        <taxon>Fungi incertae sedis</taxon>
        <taxon>Zoopagomycota</taxon>
        <taxon>Zoopagomycotina</taxon>
        <taxon>Zoopagomycetes</taxon>
        <taxon>Zoopagales</taxon>
        <taxon>Piptocephalidaceae</taxon>
        <taxon>Piptocephalis</taxon>
    </lineage>
</organism>
<dbReference type="AlphaFoldDB" id="A0A4P9Y901"/>
<feature type="region of interest" description="Disordered" evidence="1">
    <location>
        <begin position="1"/>
        <end position="20"/>
    </location>
</feature>
<protein>
    <submittedName>
        <fullName evidence="2">Uncharacterized protein</fullName>
    </submittedName>
</protein>
<evidence type="ECO:0000313" key="3">
    <source>
        <dbReference type="Proteomes" id="UP000267251"/>
    </source>
</evidence>
<evidence type="ECO:0000313" key="2">
    <source>
        <dbReference type="EMBL" id="RKP14470.1"/>
    </source>
</evidence>
<name>A0A4P9Y901_9FUNG</name>
<reference evidence="3" key="1">
    <citation type="journal article" date="2018" name="Nat. Microbiol.">
        <title>Leveraging single-cell genomics to expand the fungal tree of life.</title>
        <authorList>
            <person name="Ahrendt S.R."/>
            <person name="Quandt C.A."/>
            <person name="Ciobanu D."/>
            <person name="Clum A."/>
            <person name="Salamov A."/>
            <person name="Andreopoulos B."/>
            <person name="Cheng J.F."/>
            <person name="Woyke T."/>
            <person name="Pelin A."/>
            <person name="Henrissat B."/>
            <person name="Reynolds N.K."/>
            <person name="Benny G.L."/>
            <person name="Smith M.E."/>
            <person name="James T.Y."/>
            <person name="Grigoriev I.V."/>
        </authorList>
    </citation>
    <scope>NUCLEOTIDE SEQUENCE [LARGE SCALE GENOMIC DNA]</scope>
</reference>
<proteinExistence type="predicted"/>
<accession>A0A4P9Y901</accession>
<dbReference type="EMBL" id="KZ987831">
    <property type="protein sequence ID" value="RKP14470.1"/>
    <property type="molecule type" value="Genomic_DNA"/>
</dbReference>
<sequence>MWNIHDIRSTSMRGPGPDWPPRPRQGWRMVWVKPTLCNYDESAYDTPHTPPFPFLRHSPSPRPFRGSQWRIWAGNGRIEDIFLDEIEKAWRKRSVKKGSRVGEKVLYFSSLAHILTCLTNGDDSTGKGKGGEVGLTVVTGVTILAGEGTGWAGEAVDVAG</sequence>
<evidence type="ECO:0000256" key="1">
    <source>
        <dbReference type="SAM" id="MobiDB-lite"/>
    </source>
</evidence>